<comment type="similarity">
    <text evidence="1 3">Belongs to the short-chain dehydrogenases/reductases (SDR) family.</text>
</comment>
<reference evidence="5" key="1">
    <citation type="journal article" date="2019" name="Int. J. Syst. Evol. Microbiol.">
        <title>The Global Catalogue of Microorganisms (GCM) 10K type strain sequencing project: providing services to taxonomists for standard genome sequencing and annotation.</title>
        <authorList>
            <consortium name="The Broad Institute Genomics Platform"/>
            <consortium name="The Broad Institute Genome Sequencing Center for Infectious Disease"/>
            <person name="Wu L."/>
            <person name="Ma J."/>
        </authorList>
    </citation>
    <scope>NUCLEOTIDE SEQUENCE [LARGE SCALE GENOMIC DNA]</scope>
    <source>
        <strain evidence="5">JCM 17138</strain>
    </source>
</reference>
<accession>A0ABP7HPR8</accession>
<gene>
    <name evidence="4" type="ORF">GCM10022403_034710</name>
</gene>
<dbReference type="PRINTS" id="PR00080">
    <property type="entry name" value="SDRFAMILY"/>
</dbReference>
<evidence type="ECO:0000256" key="1">
    <source>
        <dbReference type="ARBA" id="ARBA00006484"/>
    </source>
</evidence>
<protein>
    <submittedName>
        <fullName evidence="4">SDR family oxidoreductase</fullName>
    </submittedName>
</protein>
<organism evidence="4 5">
    <name type="scientific">Streptomyces coacervatus</name>
    <dbReference type="NCBI Taxonomy" id="647381"/>
    <lineage>
        <taxon>Bacteria</taxon>
        <taxon>Bacillati</taxon>
        <taxon>Actinomycetota</taxon>
        <taxon>Actinomycetes</taxon>
        <taxon>Kitasatosporales</taxon>
        <taxon>Streptomycetaceae</taxon>
        <taxon>Streptomyces</taxon>
    </lineage>
</organism>
<dbReference type="PANTHER" id="PTHR24320:SF148">
    <property type="entry name" value="NAD(P)-BINDING ROSSMANN-FOLD SUPERFAMILY PROTEIN"/>
    <property type="match status" value="1"/>
</dbReference>
<dbReference type="SUPFAM" id="SSF51735">
    <property type="entry name" value="NAD(P)-binding Rossmann-fold domains"/>
    <property type="match status" value="1"/>
</dbReference>
<proteinExistence type="inferred from homology"/>
<keyword evidence="2" id="KW-0560">Oxidoreductase</keyword>
<dbReference type="EMBL" id="BAABDE010000016">
    <property type="protein sequence ID" value="GAA3797908.1"/>
    <property type="molecule type" value="Genomic_DNA"/>
</dbReference>
<sequence>MPTILITGATSGLGEHLANRFLYAGWTVLAHGRHSDKLAALAHGAAQENLRLYQADLGSLDEVRSLADTVAQENPRLDVLVNNAGVGYGPLGEGRQISKDGYELRLAVNYLAPMLLATLLMPTLAASRPARIVNVGSTNQGPFDTTDVQLENHYTRESAYQRSKMALAAGTFDLGHEHQHSGIAVHCVHPATRMDTAMVRDSGVSPTTSIQQGADAVVQAVTNPSLSTRTGLFFDGTTETTAHADAYNPRFRAWLRSTTHHLLADRLSTSHLQEQPWN</sequence>
<comment type="caution">
    <text evidence="4">The sequence shown here is derived from an EMBL/GenBank/DDBJ whole genome shotgun (WGS) entry which is preliminary data.</text>
</comment>
<evidence type="ECO:0000313" key="5">
    <source>
        <dbReference type="Proteomes" id="UP001501009"/>
    </source>
</evidence>
<dbReference type="Pfam" id="PF00106">
    <property type="entry name" value="adh_short"/>
    <property type="match status" value="1"/>
</dbReference>
<keyword evidence="5" id="KW-1185">Reference proteome</keyword>
<dbReference type="InterPro" id="IPR036291">
    <property type="entry name" value="NAD(P)-bd_dom_sf"/>
</dbReference>
<evidence type="ECO:0000256" key="2">
    <source>
        <dbReference type="ARBA" id="ARBA00023002"/>
    </source>
</evidence>
<evidence type="ECO:0000313" key="4">
    <source>
        <dbReference type="EMBL" id="GAA3797908.1"/>
    </source>
</evidence>
<dbReference type="Gene3D" id="3.40.50.720">
    <property type="entry name" value="NAD(P)-binding Rossmann-like Domain"/>
    <property type="match status" value="1"/>
</dbReference>
<evidence type="ECO:0000256" key="3">
    <source>
        <dbReference type="RuleBase" id="RU000363"/>
    </source>
</evidence>
<dbReference type="InterPro" id="IPR002347">
    <property type="entry name" value="SDR_fam"/>
</dbReference>
<dbReference type="Proteomes" id="UP001501009">
    <property type="component" value="Unassembled WGS sequence"/>
</dbReference>
<dbReference type="PRINTS" id="PR00081">
    <property type="entry name" value="GDHRDH"/>
</dbReference>
<name>A0ABP7HPR8_9ACTN</name>
<dbReference type="PANTHER" id="PTHR24320">
    <property type="entry name" value="RETINOL DEHYDROGENASE"/>
    <property type="match status" value="1"/>
</dbReference>